<reference evidence="3" key="1">
    <citation type="submission" date="2024-07" db="EMBL/GenBank/DDBJ databases">
        <title>Complete genome sequence of Verrucomicrobiaceae bacterium NT6N.</title>
        <authorList>
            <person name="Huang C."/>
            <person name="Takami H."/>
            <person name="Hamasaki K."/>
        </authorList>
    </citation>
    <scope>NUCLEOTIDE SEQUENCE</scope>
    <source>
        <strain evidence="3">NT6N</strain>
    </source>
</reference>
<name>A0AAT9FH47_9BACT</name>
<evidence type="ECO:0000259" key="2">
    <source>
        <dbReference type="Pfam" id="PF07589"/>
    </source>
</evidence>
<sequence length="230" mass="23314">MKYTSLILVAGTLSCASLNAASITWTFTNIASTGPSGNTMGTGALDNSDTFVYAENTGGSALIFDGISFDEGTINFAANNPAFTGFHSTPGNSPISSTGTYGSGADGPELAILGTGGVGGALTVNDTYRVQLIIMDGRGSQSQRTFEVDGIATDHAQGTQGVTWGPVLLATGTFTADSASQAILLDVKESTGGSAGAQLNGLVLHNTTVPEPSSIAMLGLGSIALLRRRR</sequence>
<dbReference type="AlphaFoldDB" id="A0AAT9FH47"/>
<feature type="chain" id="PRO_5043344558" description="Ice-binding protein C-terminal domain-containing protein" evidence="1">
    <location>
        <begin position="21"/>
        <end position="230"/>
    </location>
</feature>
<dbReference type="PROSITE" id="PS51257">
    <property type="entry name" value="PROKAR_LIPOPROTEIN"/>
    <property type="match status" value="1"/>
</dbReference>
<feature type="signal peptide" evidence="1">
    <location>
        <begin position="1"/>
        <end position="20"/>
    </location>
</feature>
<evidence type="ECO:0000256" key="1">
    <source>
        <dbReference type="SAM" id="SignalP"/>
    </source>
</evidence>
<dbReference type="NCBIfam" id="TIGR02595">
    <property type="entry name" value="PEP_CTERM"/>
    <property type="match status" value="1"/>
</dbReference>
<evidence type="ECO:0000313" key="3">
    <source>
        <dbReference type="EMBL" id="BDS05301.1"/>
    </source>
</evidence>
<dbReference type="Pfam" id="PF07589">
    <property type="entry name" value="PEP-CTERM"/>
    <property type="match status" value="1"/>
</dbReference>
<dbReference type="KEGG" id="osu:NT6N_03410"/>
<dbReference type="EMBL" id="AP026866">
    <property type="protein sequence ID" value="BDS05301.1"/>
    <property type="molecule type" value="Genomic_DNA"/>
</dbReference>
<gene>
    <name evidence="3" type="ORF">NT6N_03410</name>
</gene>
<organism evidence="3">
    <name type="scientific">Oceaniferula spumae</name>
    <dbReference type="NCBI Taxonomy" id="2979115"/>
    <lineage>
        <taxon>Bacteria</taxon>
        <taxon>Pseudomonadati</taxon>
        <taxon>Verrucomicrobiota</taxon>
        <taxon>Verrucomicrobiia</taxon>
        <taxon>Verrucomicrobiales</taxon>
        <taxon>Verrucomicrobiaceae</taxon>
        <taxon>Oceaniferula</taxon>
    </lineage>
</organism>
<feature type="domain" description="Ice-binding protein C-terminal" evidence="2">
    <location>
        <begin position="208"/>
        <end position="230"/>
    </location>
</feature>
<keyword evidence="1" id="KW-0732">Signal</keyword>
<accession>A0AAT9FH47</accession>
<protein>
    <recommendedName>
        <fullName evidence="2">Ice-binding protein C-terminal domain-containing protein</fullName>
    </recommendedName>
</protein>
<proteinExistence type="predicted"/>
<dbReference type="InterPro" id="IPR013424">
    <property type="entry name" value="Ice-binding_C"/>
</dbReference>